<organism evidence="10 11">
    <name type="scientific">Marinobacterium zhoushanense</name>
    <dbReference type="NCBI Taxonomy" id="1679163"/>
    <lineage>
        <taxon>Bacteria</taxon>
        <taxon>Pseudomonadati</taxon>
        <taxon>Pseudomonadota</taxon>
        <taxon>Gammaproteobacteria</taxon>
        <taxon>Oceanospirillales</taxon>
        <taxon>Oceanospirillaceae</taxon>
        <taxon>Marinobacterium</taxon>
    </lineage>
</organism>
<evidence type="ECO:0000256" key="4">
    <source>
        <dbReference type="ARBA" id="ARBA00023136"/>
    </source>
</evidence>
<keyword evidence="4" id="KW-0472">Membrane</keyword>
<dbReference type="Gene3D" id="3.40.50.980">
    <property type="match status" value="2"/>
</dbReference>
<evidence type="ECO:0000256" key="1">
    <source>
        <dbReference type="ARBA" id="ARBA00004170"/>
    </source>
</evidence>
<gene>
    <name evidence="10" type="primary">fadD-1</name>
    <name evidence="10" type="ORF">GCM10011352_20530</name>
</gene>
<dbReference type="Pfam" id="PF00501">
    <property type="entry name" value="AMP-binding"/>
    <property type="match status" value="1"/>
</dbReference>
<dbReference type="Pfam" id="PF13193">
    <property type="entry name" value="AMP-binding_C"/>
    <property type="match status" value="1"/>
</dbReference>
<evidence type="ECO:0000256" key="6">
    <source>
        <dbReference type="ARBA" id="ARBA00039545"/>
    </source>
</evidence>
<evidence type="ECO:0000256" key="7">
    <source>
        <dbReference type="ARBA" id="ARBA00042773"/>
    </source>
</evidence>
<dbReference type="RefSeq" id="WP_188747950.1">
    <property type="nucleotide sequence ID" value="NZ_BMIJ01000004.1"/>
</dbReference>
<keyword evidence="3 10" id="KW-0436">Ligase</keyword>
<evidence type="ECO:0000256" key="5">
    <source>
        <dbReference type="ARBA" id="ARBA00026121"/>
    </source>
</evidence>
<dbReference type="InterPro" id="IPR045851">
    <property type="entry name" value="AMP-bd_C_sf"/>
</dbReference>
<dbReference type="Proteomes" id="UP000629025">
    <property type="component" value="Unassembled WGS sequence"/>
</dbReference>
<dbReference type="Gene3D" id="3.30.300.30">
    <property type="match status" value="1"/>
</dbReference>
<evidence type="ECO:0000259" key="8">
    <source>
        <dbReference type="Pfam" id="PF00501"/>
    </source>
</evidence>
<feature type="domain" description="AMP-dependent synthetase/ligase" evidence="8">
    <location>
        <begin position="28"/>
        <end position="415"/>
    </location>
</feature>
<dbReference type="Gene3D" id="2.30.38.10">
    <property type="entry name" value="Luciferase, Domain 3"/>
    <property type="match status" value="1"/>
</dbReference>
<keyword evidence="11" id="KW-1185">Reference proteome</keyword>
<accession>A0ABQ1KB54</accession>
<dbReference type="CDD" id="cd05936">
    <property type="entry name" value="FC-FACS_FadD_like"/>
    <property type="match status" value="1"/>
</dbReference>
<dbReference type="PANTHER" id="PTHR43767:SF8">
    <property type="entry name" value="LONG-CHAIN-FATTY-ACID--COA LIGASE"/>
    <property type="match status" value="1"/>
</dbReference>
<dbReference type="SUPFAM" id="SSF56801">
    <property type="entry name" value="Acetyl-CoA synthetase-like"/>
    <property type="match status" value="1"/>
</dbReference>
<protein>
    <recommendedName>
        <fullName evidence="6">Long-chain-fatty-acid--CoA ligase</fullName>
        <ecNumber evidence="5">6.2.1.3</ecNumber>
    </recommendedName>
    <alternativeName>
        <fullName evidence="7">Long-chain acyl-CoA synthetase</fullName>
    </alternativeName>
</protein>
<proteinExistence type="predicted"/>
<dbReference type="InterPro" id="IPR000873">
    <property type="entry name" value="AMP-dep_synth/lig_dom"/>
</dbReference>
<evidence type="ECO:0000259" key="9">
    <source>
        <dbReference type="Pfam" id="PF13193"/>
    </source>
</evidence>
<comment type="caution">
    <text evidence="10">The sequence shown here is derived from an EMBL/GenBank/DDBJ whole genome shotgun (WGS) entry which is preliminary data.</text>
</comment>
<dbReference type="PROSITE" id="PS00455">
    <property type="entry name" value="AMP_BINDING"/>
    <property type="match status" value="1"/>
</dbReference>
<dbReference type="InterPro" id="IPR025110">
    <property type="entry name" value="AMP-bd_C"/>
</dbReference>
<evidence type="ECO:0000313" key="10">
    <source>
        <dbReference type="EMBL" id="GGB94383.1"/>
    </source>
</evidence>
<evidence type="ECO:0000313" key="11">
    <source>
        <dbReference type="Proteomes" id="UP000629025"/>
    </source>
</evidence>
<evidence type="ECO:0000256" key="2">
    <source>
        <dbReference type="ARBA" id="ARBA00005005"/>
    </source>
</evidence>
<sequence>MNVRYRPESALPKELNRPDYSSLLDFIDEVCSKYAAQPAFTSFGRTLDFAELDRLSASFAVYLQQHTDLQPGDRIAIQLPNLIQYPVVLFGALRAGLVVVNTNPLYTSREMEYQFIDSGAKALVIHKSMAHKAQGILDKTGIQHVFVTQVGDLHGFVKRTLINATIKYIRHMEPDYYLPGALGLREVLLKHIGERPSPVGSCGTDLAVLQYTGGTTGVAKGAMLTHNNLLANLMQGSEFINAGGTGWARTVVLPLPLYHIYAFTVAQIVMASGGHVVLIANPRDIDALVREIKHCNMSAFIGLNTLFNALCNRESFRELDFSELELTLSGGMALTHEAGELWQKVTGCPVVEAYGLTETSPAVSINPRNAIQSGTIGIPLPFTEVKVIDEQEREVADGDNGVLCVRGPQVMAGYWQRPEDTAHVMTSDGFLKTGDIATRQSDGYLRIIDRAKDVIIVSGFNVYPNEVEDVVTSHPEVMECAAIGVPDEDSGERVKLFIVSKSATLDRAAVREWCREHLTAYKVPREVEFVDELPKSPVGKVIRRHLRESDNSVEDSIEAGAAKR</sequence>
<evidence type="ECO:0000256" key="3">
    <source>
        <dbReference type="ARBA" id="ARBA00022598"/>
    </source>
</evidence>
<dbReference type="PANTHER" id="PTHR43767">
    <property type="entry name" value="LONG-CHAIN-FATTY-ACID--COA LIGASE"/>
    <property type="match status" value="1"/>
</dbReference>
<dbReference type="EC" id="6.2.1.3" evidence="5"/>
<comment type="subcellular location">
    <subcellularLocation>
        <location evidence="1">Membrane</location>
        <topology evidence="1">Peripheral membrane protein</topology>
    </subcellularLocation>
</comment>
<reference evidence="11" key="1">
    <citation type="journal article" date="2019" name="Int. J. Syst. Evol. Microbiol.">
        <title>The Global Catalogue of Microorganisms (GCM) 10K type strain sequencing project: providing services to taxonomists for standard genome sequencing and annotation.</title>
        <authorList>
            <consortium name="The Broad Institute Genomics Platform"/>
            <consortium name="The Broad Institute Genome Sequencing Center for Infectious Disease"/>
            <person name="Wu L."/>
            <person name="Ma J."/>
        </authorList>
    </citation>
    <scope>NUCLEOTIDE SEQUENCE [LARGE SCALE GENOMIC DNA]</scope>
    <source>
        <strain evidence="11">CGMCC 1.15341</strain>
    </source>
</reference>
<dbReference type="InterPro" id="IPR050237">
    <property type="entry name" value="ATP-dep_AMP-bd_enzyme"/>
</dbReference>
<dbReference type="EMBL" id="BMIJ01000004">
    <property type="protein sequence ID" value="GGB94383.1"/>
    <property type="molecule type" value="Genomic_DNA"/>
</dbReference>
<comment type="pathway">
    <text evidence="2">Lipid metabolism; fatty acid beta-oxidation.</text>
</comment>
<feature type="domain" description="AMP-binding enzyme C-terminal" evidence="9">
    <location>
        <begin position="466"/>
        <end position="540"/>
    </location>
</feature>
<name>A0ABQ1KB54_9GAMM</name>
<dbReference type="GO" id="GO:0016874">
    <property type="term" value="F:ligase activity"/>
    <property type="evidence" value="ECO:0007669"/>
    <property type="project" value="UniProtKB-KW"/>
</dbReference>
<dbReference type="InterPro" id="IPR020845">
    <property type="entry name" value="AMP-binding_CS"/>
</dbReference>